<name>A0ACB9QH13_9MYRT</name>
<protein>
    <submittedName>
        <fullName evidence="1">Uncharacterized protein</fullName>
    </submittedName>
</protein>
<comment type="caution">
    <text evidence="1">The sequence shown here is derived from an EMBL/GenBank/DDBJ whole genome shotgun (WGS) entry which is preliminary data.</text>
</comment>
<keyword evidence="2" id="KW-1185">Reference proteome</keyword>
<accession>A0ACB9QH13</accession>
<evidence type="ECO:0000313" key="2">
    <source>
        <dbReference type="Proteomes" id="UP001057402"/>
    </source>
</evidence>
<organism evidence="1 2">
    <name type="scientific">Melastoma candidum</name>
    <dbReference type="NCBI Taxonomy" id="119954"/>
    <lineage>
        <taxon>Eukaryota</taxon>
        <taxon>Viridiplantae</taxon>
        <taxon>Streptophyta</taxon>
        <taxon>Embryophyta</taxon>
        <taxon>Tracheophyta</taxon>
        <taxon>Spermatophyta</taxon>
        <taxon>Magnoliopsida</taxon>
        <taxon>eudicotyledons</taxon>
        <taxon>Gunneridae</taxon>
        <taxon>Pentapetalae</taxon>
        <taxon>rosids</taxon>
        <taxon>malvids</taxon>
        <taxon>Myrtales</taxon>
        <taxon>Melastomataceae</taxon>
        <taxon>Melastomatoideae</taxon>
        <taxon>Melastomateae</taxon>
        <taxon>Melastoma</taxon>
    </lineage>
</organism>
<reference evidence="2" key="1">
    <citation type="journal article" date="2023" name="Front. Plant Sci.">
        <title>Chromosomal-level genome assembly of Melastoma candidum provides insights into trichome evolution.</title>
        <authorList>
            <person name="Zhong Y."/>
            <person name="Wu W."/>
            <person name="Sun C."/>
            <person name="Zou P."/>
            <person name="Liu Y."/>
            <person name="Dai S."/>
            <person name="Zhou R."/>
        </authorList>
    </citation>
    <scope>NUCLEOTIDE SEQUENCE [LARGE SCALE GENOMIC DNA]</scope>
</reference>
<sequence>MAATALKITDVTPAPSAEDNSSYSSAALNTATATADSFLRKKIRVVRISVTDSDATDSEDDDVEEGEDGALRRRKIKKYVSEIRIEKGGEDGGMAAGGVDGGSEKAKRKKYRGVRQRPWGRWVAEIRDGRVRQWLGTYDTAEEAAAVYDMAARKLRGPRAPTNFEDKKDVDTDNNKGDRDDDKVNGGDGGGGGGGGGNIPINIGGSSCNSNVNSNIGGGGGSNNKCGLGEALLPFKKNKLYRICCA</sequence>
<dbReference type="EMBL" id="CM042885">
    <property type="protein sequence ID" value="KAI4366077.1"/>
    <property type="molecule type" value="Genomic_DNA"/>
</dbReference>
<dbReference type="Proteomes" id="UP001057402">
    <property type="component" value="Chromosome 6"/>
</dbReference>
<gene>
    <name evidence="1" type="ORF">MLD38_022000</name>
</gene>
<proteinExistence type="predicted"/>
<evidence type="ECO:0000313" key="1">
    <source>
        <dbReference type="EMBL" id="KAI4366077.1"/>
    </source>
</evidence>